<proteinExistence type="predicted"/>
<dbReference type="EMBL" id="CAJHNJ030000067">
    <property type="protein sequence ID" value="CAG9133785.1"/>
    <property type="molecule type" value="Genomic_DNA"/>
</dbReference>
<gene>
    <name evidence="2" type="ORF">PLXY2_LOCUS12030</name>
</gene>
<protein>
    <submittedName>
        <fullName evidence="2">(diamondback moth) hypothetical protein</fullName>
    </submittedName>
</protein>
<accession>A0A8S4FYU9</accession>
<organism evidence="2 3">
    <name type="scientific">Plutella xylostella</name>
    <name type="common">Diamondback moth</name>
    <name type="synonym">Plutella maculipennis</name>
    <dbReference type="NCBI Taxonomy" id="51655"/>
    <lineage>
        <taxon>Eukaryota</taxon>
        <taxon>Metazoa</taxon>
        <taxon>Ecdysozoa</taxon>
        <taxon>Arthropoda</taxon>
        <taxon>Hexapoda</taxon>
        <taxon>Insecta</taxon>
        <taxon>Pterygota</taxon>
        <taxon>Neoptera</taxon>
        <taxon>Endopterygota</taxon>
        <taxon>Lepidoptera</taxon>
        <taxon>Glossata</taxon>
        <taxon>Ditrysia</taxon>
        <taxon>Yponomeutoidea</taxon>
        <taxon>Plutellidae</taxon>
        <taxon>Plutella</taxon>
    </lineage>
</organism>
<feature type="region of interest" description="Disordered" evidence="1">
    <location>
        <begin position="1"/>
        <end position="23"/>
    </location>
</feature>
<feature type="non-terminal residue" evidence="2">
    <location>
        <position position="47"/>
    </location>
</feature>
<reference evidence="2" key="1">
    <citation type="submission" date="2020-11" db="EMBL/GenBank/DDBJ databases">
        <authorList>
            <person name="Whiteford S."/>
        </authorList>
    </citation>
    <scope>NUCLEOTIDE SEQUENCE</scope>
</reference>
<evidence type="ECO:0000313" key="3">
    <source>
        <dbReference type="Proteomes" id="UP000653454"/>
    </source>
</evidence>
<sequence>MRRGVSFGSLRKTGGGGGGGSLMQKPMYQDYLMFFLYPMQDDFSVYY</sequence>
<comment type="caution">
    <text evidence="2">The sequence shown here is derived from an EMBL/GenBank/DDBJ whole genome shotgun (WGS) entry which is preliminary data.</text>
</comment>
<evidence type="ECO:0000256" key="1">
    <source>
        <dbReference type="SAM" id="MobiDB-lite"/>
    </source>
</evidence>
<evidence type="ECO:0000313" key="2">
    <source>
        <dbReference type="EMBL" id="CAG9133785.1"/>
    </source>
</evidence>
<keyword evidence="3" id="KW-1185">Reference proteome</keyword>
<dbReference type="AlphaFoldDB" id="A0A8S4FYU9"/>
<dbReference type="Proteomes" id="UP000653454">
    <property type="component" value="Unassembled WGS sequence"/>
</dbReference>
<name>A0A8S4FYU9_PLUXY</name>